<comment type="caution">
    <text evidence="3">The sequence shown here is derived from an EMBL/GenBank/DDBJ whole genome shotgun (WGS) entry which is preliminary data.</text>
</comment>
<dbReference type="OrthoDB" id="2974258at2759"/>
<organism evidence="3 4">
    <name type="scientific">Mycena sanguinolenta</name>
    <dbReference type="NCBI Taxonomy" id="230812"/>
    <lineage>
        <taxon>Eukaryota</taxon>
        <taxon>Fungi</taxon>
        <taxon>Dikarya</taxon>
        <taxon>Basidiomycota</taxon>
        <taxon>Agaricomycotina</taxon>
        <taxon>Agaricomycetes</taxon>
        <taxon>Agaricomycetidae</taxon>
        <taxon>Agaricales</taxon>
        <taxon>Marasmiineae</taxon>
        <taxon>Mycenaceae</taxon>
        <taxon>Mycena</taxon>
    </lineage>
</organism>
<dbReference type="AlphaFoldDB" id="A0A8H6YWD6"/>
<evidence type="ECO:0000259" key="2">
    <source>
        <dbReference type="Pfam" id="PF18803"/>
    </source>
</evidence>
<dbReference type="Pfam" id="PF18803">
    <property type="entry name" value="CxC2"/>
    <property type="match status" value="1"/>
</dbReference>
<dbReference type="InterPro" id="IPR041457">
    <property type="entry name" value="CxC2_KDZ-assoc"/>
</dbReference>
<dbReference type="Proteomes" id="UP000623467">
    <property type="component" value="Unassembled WGS sequence"/>
</dbReference>
<feature type="compositionally biased region" description="Acidic residues" evidence="1">
    <location>
        <begin position="1081"/>
        <end position="1105"/>
    </location>
</feature>
<dbReference type="InterPro" id="IPR040521">
    <property type="entry name" value="KDZ"/>
</dbReference>
<feature type="compositionally biased region" description="Basic and acidic residues" evidence="1">
    <location>
        <begin position="917"/>
        <end position="929"/>
    </location>
</feature>
<keyword evidence="4" id="KW-1185">Reference proteome</keyword>
<evidence type="ECO:0000256" key="1">
    <source>
        <dbReference type="SAM" id="MobiDB-lite"/>
    </source>
</evidence>
<sequence>MGVEEPQCLRWCRLAKTHPWYYQEDSATNAALEAADFSYGMGDLSLPPEEQDPVVVTVQKRKQYENSNYPMMTWMEYRDEYLDEMLRLEGRGAAISHTRCASCEEDSPLFRCANQVCHGPEMFCVACIIKSHACLPTHWIEASLFSYSKTSLNEVWLQKWNGDHFERRSLYDLGLVIQLGHPPGYFCPTARPAHKDFVVIDVTGIHKVRVNFCECDAHVKHRQQLMRVRWWPATVKDPQTCATFAVVRLFQIMNCLGKISAHDFLRSLELLTNNDGLSPPPAHCAAVSHAAHDETSGQRALTVGRTWNSPGQALALRCRACPQDGRNLPDGWNNINWDAMPEDLRYKYFLFLAQDCNFRLINRDVSSAAKDPIIADGLGYFVNHAQYTRAMFLANRKRVKGLRTTGVGGVTCARHNMWRPNGIGDLQLGERYCNMDFIYLQQELLDTLAWTPRPIARRNPPTITYGSKFPTFIFLLTNHCAIHPTRSITCGAQVERTPKLLRWKIYLAFTTGVDKLHGGGIFARRMKENVTEGQTHRDAFDAFNAALEEKVPELVVKWKEWVHKWESEQHTDGAASPFETQEKVGKELRSREDTPSTFIMMGLEIEESQRHLAVDVKAITNPTPQQDHDFLKRRTAIRKRILAFRKLQQTDAEAIRLFLPSDIADSTKRVKACAEGLPEVESSLWEGEVHDAPQILAPGLTGSHNDESNNVKIHKAKLRYRYARNALCRLRGNGEWERELQVLQEDDICALNERTVLNEERAQWEVVHDLRDVEEGGVAEYGVVALGEGRRTLSWIWYTAKGGEPTELELVEALRVEWCKAYARMRRWHEDVVLVEEEMRRTIQYGYWEAGQWLERSVARESEGDAVLQEGRKAYALEQAHRGEKHAISSKPNGGIGASADAEQLSRNAEKRRKAKERQLRREEEMHEDGLLPELGEDEDDEMITRGGENMREISWIWMMAGMAGTDEELEDVLRIEWAKAWAWSRRWTEEVRLLEEEWRRLPLTYAHREQLWVQRAVSVPVGSIPLAEAEGKIAYAAKQAQLYHDLAARAEITRTEPKQARGKKRRVWAPSWDPIIGADGNDDAGDSDEGDKEGEDGDEDDVRR</sequence>
<dbReference type="EMBL" id="JACAZH010000005">
    <property type="protein sequence ID" value="KAF7367658.1"/>
    <property type="molecule type" value="Genomic_DNA"/>
</dbReference>
<protein>
    <submittedName>
        <fullName evidence="3">CxC2 domain-containing protein</fullName>
    </submittedName>
</protein>
<dbReference type="Pfam" id="PF18758">
    <property type="entry name" value="KDZ"/>
    <property type="match status" value="1"/>
</dbReference>
<feature type="region of interest" description="Disordered" evidence="1">
    <location>
        <begin position="1055"/>
        <end position="1105"/>
    </location>
</feature>
<reference evidence="3" key="1">
    <citation type="submission" date="2020-05" db="EMBL/GenBank/DDBJ databases">
        <title>Mycena genomes resolve the evolution of fungal bioluminescence.</title>
        <authorList>
            <person name="Tsai I.J."/>
        </authorList>
    </citation>
    <scope>NUCLEOTIDE SEQUENCE</scope>
    <source>
        <strain evidence="3">160909Yilan</strain>
    </source>
</reference>
<evidence type="ECO:0000313" key="4">
    <source>
        <dbReference type="Proteomes" id="UP000623467"/>
    </source>
</evidence>
<evidence type="ECO:0000313" key="3">
    <source>
        <dbReference type="EMBL" id="KAF7367658.1"/>
    </source>
</evidence>
<feature type="compositionally biased region" description="Basic and acidic residues" evidence="1">
    <location>
        <begin position="580"/>
        <end position="591"/>
    </location>
</feature>
<feature type="domain" description="CxC2-like cysteine cluster KDZ transposase-associated" evidence="2">
    <location>
        <begin position="170"/>
        <end position="275"/>
    </location>
</feature>
<feature type="region of interest" description="Disordered" evidence="1">
    <location>
        <begin position="879"/>
        <end position="929"/>
    </location>
</feature>
<gene>
    <name evidence="3" type="ORF">MSAN_00829500</name>
</gene>
<feature type="region of interest" description="Disordered" evidence="1">
    <location>
        <begin position="570"/>
        <end position="591"/>
    </location>
</feature>
<accession>A0A8H6YWD6</accession>
<proteinExistence type="predicted"/>
<name>A0A8H6YWD6_9AGAR</name>